<comment type="caution">
    <text evidence="7">The sequence shown here is derived from an EMBL/GenBank/DDBJ whole genome shotgun (WGS) entry which is preliminary data.</text>
</comment>
<feature type="transmembrane region" description="Helical" evidence="5">
    <location>
        <begin position="68"/>
        <end position="92"/>
    </location>
</feature>
<feature type="domain" description="Fatty acid hydroxylase" evidence="6">
    <location>
        <begin position="108"/>
        <end position="242"/>
    </location>
</feature>
<dbReference type="EC" id="1.-.-.-" evidence="7"/>
<gene>
    <name evidence="7" type="ORF">ACFMB1_18635</name>
</gene>
<evidence type="ECO:0000259" key="6">
    <source>
        <dbReference type="Pfam" id="PF04116"/>
    </source>
</evidence>
<evidence type="ECO:0000256" key="1">
    <source>
        <dbReference type="ARBA" id="ARBA00004370"/>
    </source>
</evidence>
<organism evidence="7 8">
    <name type="scientific">Hyphococcus aureus</name>
    <dbReference type="NCBI Taxonomy" id="2666033"/>
    <lineage>
        <taxon>Bacteria</taxon>
        <taxon>Pseudomonadati</taxon>
        <taxon>Pseudomonadota</taxon>
        <taxon>Alphaproteobacteria</taxon>
        <taxon>Parvularculales</taxon>
        <taxon>Parvularculaceae</taxon>
        <taxon>Hyphococcus</taxon>
    </lineage>
</organism>
<comment type="subcellular location">
    <subcellularLocation>
        <location evidence="1">Membrane</location>
    </subcellularLocation>
</comment>
<feature type="transmembrane region" description="Helical" evidence="5">
    <location>
        <begin position="162"/>
        <end position="192"/>
    </location>
</feature>
<evidence type="ECO:0000256" key="4">
    <source>
        <dbReference type="ARBA" id="ARBA00023136"/>
    </source>
</evidence>
<dbReference type="RefSeq" id="WP_379881028.1">
    <property type="nucleotide sequence ID" value="NZ_JBHPON010000003.1"/>
</dbReference>
<evidence type="ECO:0000256" key="3">
    <source>
        <dbReference type="ARBA" id="ARBA00022989"/>
    </source>
</evidence>
<reference evidence="7 8" key="1">
    <citation type="submission" date="2024-09" db="EMBL/GenBank/DDBJ databases">
        <authorList>
            <person name="Zhang Z.-H."/>
        </authorList>
    </citation>
    <scope>NUCLEOTIDE SEQUENCE [LARGE SCALE GENOMIC DNA]</scope>
    <source>
        <strain evidence="7 8">HHTR114</strain>
    </source>
</reference>
<evidence type="ECO:0000313" key="8">
    <source>
        <dbReference type="Proteomes" id="UP001596116"/>
    </source>
</evidence>
<dbReference type="Proteomes" id="UP001596116">
    <property type="component" value="Unassembled WGS sequence"/>
</dbReference>
<keyword evidence="4 5" id="KW-0472">Membrane</keyword>
<dbReference type="Pfam" id="PF04116">
    <property type="entry name" value="FA_hydroxylase"/>
    <property type="match status" value="1"/>
</dbReference>
<protein>
    <submittedName>
        <fullName evidence="7">Sterol desaturase family protein</fullName>
        <ecNumber evidence="7">1.-.-.-</ecNumber>
    </submittedName>
</protein>
<evidence type="ECO:0000256" key="5">
    <source>
        <dbReference type="SAM" id="Phobius"/>
    </source>
</evidence>
<dbReference type="InterPro" id="IPR006694">
    <property type="entry name" value="Fatty_acid_hydroxylase"/>
</dbReference>
<dbReference type="EMBL" id="JBHPON010000003">
    <property type="protein sequence ID" value="MFC6037579.1"/>
    <property type="molecule type" value="Genomic_DNA"/>
</dbReference>
<proteinExistence type="predicted"/>
<keyword evidence="3 5" id="KW-1133">Transmembrane helix</keyword>
<evidence type="ECO:0000256" key="2">
    <source>
        <dbReference type="ARBA" id="ARBA00022692"/>
    </source>
</evidence>
<feature type="transmembrane region" description="Helical" evidence="5">
    <location>
        <begin position="104"/>
        <end position="125"/>
    </location>
</feature>
<keyword evidence="2 5" id="KW-0812">Transmembrane</keyword>
<accession>A0ABW1L171</accession>
<evidence type="ECO:0000313" key="7">
    <source>
        <dbReference type="EMBL" id="MFC6037579.1"/>
    </source>
</evidence>
<name>A0ABW1L171_9PROT</name>
<keyword evidence="7" id="KW-0560">Oxidoreductase</keyword>
<feature type="transmembrane region" description="Helical" evidence="5">
    <location>
        <begin position="30"/>
        <end position="47"/>
    </location>
</feature>
<keyword evidence="8" id="KW-1185">Reference proteome</keyword>
<feature type="transmembrane region" description="Helical" evidence="5">
    <location>
        <begin position="7"/>
        <end position="24"/>
    </location>
</feature>
<dbReference type="GO" id="GO:0016491">
    <property type="term" value="F:oxidoreductase activity"/>
    <property type="evidence" value="ECO:0007669"/>
    <property type="project" value="UniProtKB-KW"/>
</dbReference>
<sequence length="280" mass="31939">MWIVKILYAPFMLLGFNGAAIWLISNGAPHWTLAPLFVAALWSSFTLERWAPYVIDWNRPHNDKARDVAHFVVNESANVTSVLSLPVIAAIIPWSGIWPHHWPLWGQVLLAVIVADFGVTLAHYYSHKYRLLWRFHAVHHSVKRMYGFNGLMKHPFHQAFELVAGVTPLVLAGMPLDVAFLLGFAIAIQLLLQHSNVDMRIGTFKYFLALAPVHRFHHLKEAGDGDVNFGLFTTIWDRMLGTAYYDRDKRFSSDELGIGAQPDYPTGYLRQLIQPFLRQP</sequence>
<dbReference type="InterPro" id="IPR050307">
    <property type="entry name" value="Sterol_Desaturase_Related"/>
</dbReference>
<dbReference type="PANTHER" id="PTHR11863">
    <property type="entry name" value="STEROL DESATURASE"/>
    <property type="match status" value="1"/>
</dbReference>